<dbReference type="Gene3D" id="3.30.300.30">
    <property type="match status" value="1"/>
</dbReference>
<feature type="domain" description="AMP-dependent synthetase/ligase" evidence="3">
    <location>
        <begin position="30"/>
        <end position="416"/>
    </location>
</feature>
<keyword evidence="6" id="KW-1185">Reference proteome</keyword>
<comment type="similarity">
    <text evidence="1">Belongs to the ATP-dependent AMP-binding enzyme family.</text>
</comment>
<evidence type="ECO:0000256" key="1">
    <source>
        <dbReference type="ARBA" id="ARBA00006432"/>
    </source>
</evidence>
<feature type="domain" description="AMP-binding enzyme C-terminal" evidence="4">
    <location>
        <begin position="467"/>
        <end position="537"/>
    </location>
</feature>
<dbReference type="STRING" id="1396821.SAMN05444515_101311"/>
<proteinExistence type="inferred from homology"/>
<evidence type="ECO:0000256" key="2">
    <source>
        <dbReference type="ARBA" id="ARBA00022598"/>
    </source>
</evidence>
<dbReference type="OrthoDB" id="9803968at2"/>
<dbReference type="PANTHER" id="PTHR43201:SF5">
    <property type="entry name" value="MEDIUM-CHAIN ACYL-COA LIGASE ACSF2, MITOCHONDRIAL"/>
    <property type="match status" value="1"/>
</dbReference>
<evidence type="ECO:0000259" key="4">
    <source>
        <dbReference type="Pfam" id="PF13193"/>
    </source>
</evidence>
<dbReference type="InterPro" id="IPR045851">
    <property type="entry name" value="AMP-bd_C_sf"/>
</dbReference>
<accession>A0A1H7FQV1</accession>
<dbReference type="InterPro" id="IPR042099">
    <property type="entry name" value="ANL_N_sf"/>
</dbReference>
<protein>
    <submittedName>
        <fullName evidence="5">Fatty-acyl-CoA synthase</fullName>
    </submittedName>
</protein>
<dbReference type="PANTHER" id="PTHR43201">
    <property type="entry name" value="ACYL-COA SYNTHETASE"/>
    <property type="match status" value="1"/>
</dbReference>
<dbReference type="Gene3D" id="3.40.50.12780">
    <property type="entry name" value="N-terminal domain of ligase-like"/>
    <property type="match status" value="1"/>
</dbReference>
<dbReference type="GO" id="GO:0031956">
    <property type="term" value="F:medium-chain fatty acid-CoA ligase activity"/>
    <property type="evidence" value="ECO:0007669"/>
    <property type="project" value="TreeGrafter"/>
</dbReference>
<sequence>MSGQRLSYVCGAGTEPLWGITVGEQLHHLATVWPEGLALVDCQQGRRWTWSELDQQVDALAAAYLELGLDPGDRVAIWMMNRSEWALAMFAAARVGMISVNVNPGARKAELQRSLQRVQARALIIQDQFKSSDYLKMVSELFPELASAGAGALRCEAVPSLERVIRVGSASTPGMINFSELLCAPNAETLERVRSLSALVDFDAPANIQFSNAMGGDPAGTTLTHHNIINNGLTVGRTLRLSEEDRVCIPVPLFHCFGLVMGNMACLTHGSAMIYPGEAFEPLDTLQAVQKEGCTALYGVPAMFKAMLDHEEFAGFDLSTLRTGIMAGAPCPPDTMDQVMNRMHMTEVTIGYGMTESSPISFMSDVDDAVEHRLSTVGTIRPHQEAKIIDSEGRIVQLGDVGELCVRGYNVMRGYWGDPDLTARVVDAARWLHTGDMARLDEAGYCRIVGGVKDVIIRGGENIYPQEIEDYLRGHPRVRDAVVVGVPDERLGEVVCACVELQSGEATLTAQMLQDYCREQIAHFKIPRYVRFYESFPGSTGRALKFMLRDESLTDLGLRDPGGGH</sequence>
<dbReference type="Pfam" id="PF13193">
    <property type="entry name" value="AMP-binding_C"/>
    <property type="match status" value="1"/>
</dbReference>
<dbReference type="Proteomes" id="UP000199256">
    <property type="component" value="Unassembled WGS sequence"/>
</dbReference>
<dbReference type="Pfam" id="PF00501">
    <property type="entry name" value="AMP-binding"/>
    <property type="match status" value="1"/>
</dbReference>
<dbReference type="AlphaFoldDB" id="A0A1H7FQV1"/>
<organism evidence="5 6">
    <name type="scientific">Ectothiorhodospira marina</name>
    <dbReference type="NCBI Taxonomy" id="1396821"/>
    <lineage>
        <taxon>Bacteria</taxon>
        <taxon>Pseudomonadati</taxon>
        <taxon>Pseudomonadota</taxon>
        <taxon>Gammaproteobacteria</taxon>
        <taxon>Chromatiales</taxon>
        <taxon>Ectothiorhodospiraceae</taxon>
        <taxon>Ectothiorhodospira</taxon>
    </lineage>
</organism>
<evidence type="ECO:0000259" key="3">
    <source>
        <dbReference type="Pfam" id="PF00501"/>
    </source>
</evidence>
<gene>
    <name evidence="5" type="ORF">SAMN05444515_101311</name>
</gene>
<name>A0A1H7FQV1_9GAMM</name>
<dbReference type="GO" id="GO:0006631">
    <property type="term" value="P:fatty acid metabolic process"/>
    <property type="evidence" value="ECO:0007669"/>
    <property type="project" value="TreeGrafter"/>
</dbReference>
<dbReference type="InterPro" id="IPR025110">
    <property type="entry name" value="AMP-bd_C"/>
</dbReference>
<reference evidence="6" key="1">
    <citation type="submission" date="2016-10" db="EMBL/GenBank/DDBJ databases">
        <authorList>
            <person name="Varghese N."/>
            <person name="Submissions S."/>
        </authorList>
    </citation>
    <scope>NUCLEOTIDE SEQUENCE [LARGE SCALE GENOMIC DNA]</scope>
    <source>
        <strain evidence="6">DSM 241</strain>
    </source>
</reference>
<evidence type="ECO:0000313" key="5">
    <source>
        <dbReference type="EMBL" id="SEK28301.1"/>
    </source>
</evidence>
<dbReference type="InterPro" id="IPR000873">
    <property type="entry name" value="AMP-dep_synth/lig_dom"/>
</dbReference>
<keyword evidence="2" id="KW-0436">Ligase</keyword>
<dbReference type="SUPFAM" id="SSF56801">
    <property type="entry name" value="Acetyl-CoA synthetase-like"/>
    <property type="match status" value="1"/>
</dbReference>
<dbReference type="EMBL" id="FOAA01000001">
    <property type="protein sequence ID" value="SEK28301.1"/>
    <property type="molecule type" value="Genomic_DNA"/>
</dbReference>
<evidence type="ECO:0000313" key="6">
    <source>
        <dbReference type="Proteomes" id="UP000199256"/>
    </source>
</evidence>
<dbReference type="RefSeq" id="WP_090249954.1">
    <property type="nucleotide sequence ID" value="NZ_FOAA01000001.1"/>
</dbReference>
<dbReference type="FunFam" id="3.30.300.30:FF:000008">
    <property type="entry name" value="2,3-dihydroxybenzoate-AMP ligase"/>
    <property type="match status" value="1"/>
</dbReference>